<comment type="caution">
    <text evidence="2">The sequence shown here is derived from an EMBL/GenBank/DDBJ whole genome shotgun (WGS) entry which is preliminary data.</text>
</comment>
<dbReference type="SUPFAM" id="SSF56059">
    <property type="entry name" value="Glutathione synthetase ATP-binding domain-like"/>
    <property type="match status" value="1"/>
</dbReference>
<sequence length="555" mass="64208">MSAGSRVEVVQSAEALQREDHVSTDPPIATEEWQGEAEDEEKGHLPAVLGKTETQEPVGKDKQHKRTEMEKSLGRRWDAQGTNREQVIQADGAAADSDCLVEHSRSRRVSRRAEVKHQRQAVQVHKLQRRNKSPEESKRPGTFFYFGGGNGESIVVPYCESNGWQRIYDKSRLDYGMKWCEVKSTHTYYHFREGEQLVYQIPNNRILTTKIGLLNSLREYDRVISKINHGKGQRRLEMGEFIPDTFRMDVKVEREAFFSQQDGFCDDKSNIWICKPTGLNQGRGIFLLHTPEDIAAFKARMQMLAESKTNKEIALSMSQAMIAQRYIQNPLLLKGKKFDVRSYLLIACTSPYMVFFRHGYVRLTCDLYDPKSNNLTAHLTNQYMQKRNPLYSILKEETVWSMERFNSYINDKFMVPKSLQRDWVLNVFTKRMQQIMTHCFLAVKSKLECKLGYFDLIGCDFLIDEDFKVWLLEMNCNPALHTNCEVLKDVVPKTVTETLDLTLEIFNKCCSGLKLLPLSSQKDFVLLHCGDTEAMLVTRQRSRRALRTTCSKQRS</sequence>
<evidence type="ECO:0008006" key="4">
    <source>
        <dbReference type="Google" id="ProtNLM"/>
    </source>
</evidence>
<dbReference type="PANTHER" id="PTHR46810:SF1">
    <property type="entry name" value="INACTIVE POLYGLYCYLASE TTLL10"/>
    <property type="match status" value="1"/>
</dbReference>
<proteinExistence type="predicted"/>
<dbReference type="PROSITE" id="PS51221">
    <property type="entry name" value="TTL"/>
    <property type="match status" value="1"/>
</dbReference>
<feature type="compositionally biased region" description="Basic and acidic residues" evidence="1">
    <location>
        <begin position="58"/>
        <end position="78"/>
    </location>
</feature>
<accession>A0AA88LW44</accession>
<protein>
    <recommendedName>
        <fullName evidence="4">Inactive polyglycylase TTLL10</fullName>
    </recommendedName>
</protein>
<dbReference type="Proteomes" id="UP001187315">
    <property type="component" value="Unassembled WGS sequence"/>
</dbReference>
<organism evidence="2 3">
    <name type="scientific">Tachysurus vachellii</name>
    <name type="common">Darkbarbel catfish</name>
    <name type="synonym">Pelteobagrus vachellii</name>
    <dbReference type="NCBI Taxonomy" id="175792"/>
    <lineage>
        <taxon>Eukaryota</taxon>
        <taxon>Metazoa</taxon>
        <taxon>Chordata</taxon>
        <taxon>Craniata</taxon>
        <taxon>Vertebrata</taxon>
        <taxon>Euteleostomi</taxon>
        <taxon>Actinopterygii</taxon>
        <taxon>Neopterygii</taxon>
        <taxon>Teleostei</taxon>
        <taxon>Ostariophysi</taxon>
        <taxon>Siluriformes</taxon>
        <taxon>Bagridae</taxon>
        <taxon>Tachysurus</taxon>
    </lineage>
</organism>
<dbReference type="Gene3D" id="3.30.470.20">
    <property type="entry name" value="ATP-grasp fold, B domain"/>
    <property type="match status" value="1"/>
</dbReference>
<dbReference type="Pfam" id="PF03133">
    <property type="entry name" value="TTL"/>
    <property type="match status" value="1"/>
</dbReference>
<feature type="region of interest" description="Disordered" evidence="1">
    <location>
        <begin position="105"/>
        <end position="141"/>
    </location>
</feature>
<dbReference type="AlphaFoldDB" id="A0AA88LW44"/>
<keyword evidence="3" id="KW-1185">Reference proteome</keyword>
<evidence type="ECO:0000256" key="1">
    <source>
        <dbReference type="SAM" id="MobiDB-lite"/>
    </source>
</evidence>
<dbReference type="PANTHER" id="PTHR46810">
    <property type="entry name" value="INACTIVE POLYGLYCYLASE TTLL10"/>
    <property type="match status" value="1"/>
</dbReference>
<dbReference type="InterPro" id="IPR004344">
    <property type="entry name" value="TTL/TTLL_fam"/>
</dbReference>
<reference evidence="2" key="1">
    <citation type="submission" date="2023-08" db="EMBL/GenBank/DDBJ databases">
        <title>Pelteobagrus vachellii genome.</title>
        <authorList>
            <person name="Liu H."/>
        </authorList>
    </citation>
    <scope>NUCLEOTIDE SEQUENCE</scope>
    <source>
        <strain evidence="2">PRFRI_2022a</strain>
        <tissue evidence="2">Muscle</tissue>
    </source>
</reference>
<evidence type="ECO:0000313" key="3">
    <source>
        <dbReference type="Proteomes" id="UP001187315"/>
    </source>
</evidence>
<gene>
    <name evidence="2" type="ORF">Q7C36_019321</name>
</gene>
<dbReference type="InterPro" id="IPR027752">
    <property type="entry name" value="TTLL10"/>
</dbReference>
<evidence type="ECO:0000313" key="2">
    <source>
        <dbReference type="EMBL" id="KAK2825394.1"/>
    </source>
</evidence>
<dbReference type="GO" id="GO:0070737">
    <property type="term" value="F:protein-glycine ligase activity, elongating"/>
    <property type="evidence" value="ECO:0007669"/>
    <property type="project" value="TreeGrafter"/>
</dbReference>
<dbReference type="EMBL" id="JAVHJS010000020">
    <property type="protein sequence ID" value="KAK2825394.1"/>
    <property type="molecule type" value="Genomic_DNA"/>
</dbReference>
<feature type="region of interest" description="Disordered" evidence="1">
    <location>
        <begin position="1"/>
        <end position="82"/>
    </location>
</feature>
<name>A0AA88LW44_TACVA</name>